<dbReference type="PANTHER" id="PTHR37422:SF23">
    <property type="entry name" value="TEICHURONIC ACID BIOSYNTHESIS PROTEIN TUAE"/>
    <property type="match status" value="1"/>
</dbReference>
<dbReference type="EMBL" id="CP058214">
    <property type="protein sequence ID" value="QPC43685.1"/>
    <property type="molecule type" value="Genomic_DNA"/>
</dbReference>
<feature type="transmembrane region" description="Helical" evidence="5">
    <location>
        <begin position="139"/>
        <end position="163"/>
    </location>
</feature>
<keyword evidence="8" id="KW-1185">Reference proteome</keyword>
<name>A0A7S8C5B2_9HYPH</name>
<evidence type="ECO:0000313" key="7">
    <source>
        <dbReference type="EMBL" id="QPC43685.1"/>
    </source>
</evidence>
<proteinExistence type="predicted"/>
<feature type="transmembrane region" description="Helical" evidence="5">
    <location>
        <begin position="413"/>
        <end position="430"/>
    </location>
</feature>
<comment type="subcellular location">
    <subcellularLocation>
        <location evidence="1">Membrane</location>
        <topology evidence="1">Multi-pass membrane protein</topology>
    </subcellularLocation>
</comment>
<protein>
    <submittedName>
        <fullName evidence="7">O-antigen ligase family protein</fullName>
    </submittedName>
</protein>
<reference evidence="7 8" key="1">
    <citation type="submission" date="2020-06" db="EMBL/GenBank/DDBJ databases">
        <title>Genome sequence of 2 isolates from Red Sea Mangroves.</title>
        <authorList>
            <person name="Sefrji F."/>
            <person name="Michoud G."/>
            <person name="Merlino G."/>
            <person name="Daffonchio D."/>
        </authorList>
    </citation>
    <scope>NUCLEOTIDE SEQUENCE [LARGE SCALE GENOMIC DNA]</scope>
    <source>
        <strain evidence="7 8">R1DC25</strain>
    </source>
</reference>
<keyword evidence="4 5" id="KW-0472">Membrane</keyword>
<evidence type="ECO:0000256" key="4">
    <source>
        <dbReference type="ARBA" id="ARBA00023136"/>
    </source>
</evidence>
<dbReference type="KEGG" id="kmn:HW532_13905"/>
<evidence type="ECO:0000256" key="1">
    <source>
        <dbReference type="ARBA" id="ARBA00004141"/>
    </source>
</evidence>
<feature type="transmembrane region" description="Helical" evidence="5">
    <location>
        <begin position="115"/>
        <end position="132"/>
    </location>
</feature>
<dbReference type="InterPro" id="IPR051533">
    <property type="entry name" value="WaaL-like"/>
</dbReference>
<feature type="transmembrane region" description="Helical" evidence="5">
    <location>
        <begin position="30"/>
        <end position="47"/>
    </location>
</feature>
<evidence type="ECO:0000259" key="6">
    <source>
        <dbReference type="Pfam" id="PF04932"/>
    </source>
</evidence>
<evidence type="ECO:0000313" key="8">
    <source>
        <dbReference type="Proteomes" id="UP000593594"/>
    </source>
</evidence>
<dbReference type="GO" id="GO:0016874">
    <property type="term" value="F:ligase activity"/>
    <property type="evidence" value="ECO:0007669"/>
    <property type="project" value="UniProtKB-KW"/>
</dbReference>
<evidence type="ECO:0000256" key="3">
    <source>
        <dbReference type="ARBA" id="ARBA00022989"/>
    </source>
</evidence>
<dbReference type="AlphaFoldDB" id="A0A7S8C5B2"/>
<organism evidence="7 8">
    <name type="scientific">Kaustia mangrovi</name>
    <dbReference type="NCBI Taxonomy" id="2593653"/>
    <lineage>
        <taxon>Bacteria</taxon>
        <taxon>Pseudomonadati</taxon>
        <taxon>Pseudomonadota</taxon>
        <taxon>Alphaproteobacteria</taxon>
        <taxon>Hyphomicrobiales</taxon>
        <taxon>Parvibaculaceae</taxon>
        <taxon>Kaustia</taxon>
    </lineage>
</organism>
<evidence type="ECO:0000256" key="2">
    <source>
        <dbReference type="ARBA" id="ARBA00022692"/>
    </source>
</evidence>
<feature type="transmembrane region" description="Helical" evidence="5">
    <location>
        <begin position="231"/>
        <end position="251"/>
    </location>
</feature>
<keyword evidence="7" id="KW-0436">Ligase</keyword>
<feature type="transmembrane region" description="Helical" evidence="5">
    <location>
        <begin position="183"/>
        <end position="204"/>
    </location>
</feature>
<dbReference type="RefSeq" id="WP_213161048.1">
    <property type="nucleotide sequence ID" value="NZ_CP058214.1"/>
</dbReference>
<feature type="transmembrane region" description="Helical" evidence="5">
    <location>
        <begin position="59"/>
        <end position="82"/>
    </location>
</feature>
<gene>
    <name evidence="7" type="ORF">HW532_13905</name>
</gene>
<dbReference type="Proteomes" id="UP000593594">
    <property type="component" value="Chromosome"/>
</dbReference>
<feature type="transmembrane region" description="Helical" evidence="5">
    <location>
        <begin position="436"/>
        <end position="455"/>
    </location>
</feature>
<dbReference type="PANTHER" id="PTHR37422">
    <property type="entry name" value="TEICHURONIC ACID BIOSYNTHESIS PROTEIN TUAE"/>
    <property type="match status" value="1"/>
</dbReference>
<dbReference type="InterPro" id="IPR007016">
    <property type="entry name" value="O-antigen_ligase-rel_domated"/>
</dbReference>
<dbReference type="Pfam" id="PF04932">
    <property type="entry name" value="Wzy_C"/>
    <property type="match status" value="1"/>
</dbReference>
<dbReference type="GO" id="GO:0016020">
    <property type="term" value="C:membrane"/>
    <property type="evidence" value="ECO:0007669"/>
    <property type="project" value="UniProtKB-SubCell"/>
</dbReference>
<keyword evidence="2 5" id="KW-0812">Transmembrane</keyword>
<feature type="transmembrane region" description="Helical" evidence="5">
    <location>
        <begin position="257"/>
        <end position="274"/>
    </location>
</feature>
<keyword evidence="3 5" id="KW-1133">Transmembrane helix</keyword>
<sequence length="459" mass="48239">MWVPAILLAALVALSPLALGSNRPLPWAYNAVGAGVCLMLVIAIALARPDRLRLDWRPIRVPVALALLVLVWIGVQAAPIGIEGLVHPNWRYSGDLLGSAPAGSISVDPALTLQAAMRFATVLSVFLAACMLGRDRRIAAMLVWTLLAAGAAYAVYGLLGVSLSLDRILWYEQRATGYLTSTFINRNSAATYFGLASIMAFALLQRQLRRSLQTADGASWHVRIAAAAHRLAGPLGLTLGLFALVFCALLVTGSRAGIAFTVAGLATLILLQLLRSRMRGRGAAGAGLARFGYVVVLLAVIVALADMAGARLAGRLIAGGLGQEARLTAYADTAKAIADNALVGTGYGTFEAVYPLYRSAQQITSIWDKAHNDYLELFLGLGVPAALALLAALAMIVARCAKGAFARRRDAHYPMVAVAASVLVGLHALVDFSLQIEAVAMTYATILGIGTAQATTTGR</sequence>
<feature type="transmembrane region" description="Helical" evidence="5">
    <location>
        <begin position="286"/>
        <end position="305"/>
    </location>
</feature>
<evidence type="ECO:0000256" key="5">
    <source>
        <dbReference type="SAM" id="Phobius"/>
    </source>
</evidence>
<feature type="transmembrane region" description="Helical" evidence="5">
    <location>
        <begin position="377"/>
        <end position="401"/>
    </location>
</feature>
<feature type="domain" description="O-antigen ligase-related" evidence="6">
    <location>
        <begin position="241"/>
        <end position="389"/>
    </location>
</feature>
<accession>A0A7S8C5B2</accession>